<protein>
    <submittedName>
        <fullName evidence="2">Uncharacterized protein</fullName>
    </submittedName>
</protein>
<sequence length="229" mass="26089">MAYQNKKQETTKIVRTSMSDDDTISAGFSSKIFRVAKRCFRIGLIYPSQALIACPQAASNGRGRKMQVLFRAVEDAQRVLQVLVSARYTKGTTAAHPRKCPGHRPRTKPINEFKSIYKNPSIRLITIMDPIRRKIPTAIKWSGTKGTRLASQPTGEDETSSAESDEDFVRISHRQSTGPNYHPSRDGWRVWEDTPNDDFQEINREIVKAMEERRENFPGAKKEHTLKIL</sequence>
<comment type="caution">
    <text evidence="2">The sequence shown here is derived from an EMBL/GenBank/DDBJ whole genome shotgun (WGS) entry which is preliminary data.</text>
</comment>
<name>A0ABD0YU72_9HEMI</name>
<accession>A0ABD0YU72</accession>
<dbReference type="Proteomes" id="UP001558652">
    <property type="component" value="Unassembled WGS sequence"/>
</dbReference>
<evidence type="ECO:0000256" key="1">
    <source>
        <dbReference type="SAM" id="MobiDB-lite"/>
    </source>
</evidence>
<reference evidence="2 3" key="1">
    <citation type="submission" date="2024-07" db="EMBL/GenBank/DDBJ databases">
        <title>Chromosome-level genome assembly of the water stick insect Ranatra chinensis (Heteroptera: Nepidae).</title>
        <authorList>
            <person name="Liu X."/>
        </authorList>
    </citation>
    <scope>NUCLEOTIDE SEQUENCE [LARGE SCALE GENOMIC DNA]</scope>
    <source>
        <strain evidence="2">Cailab_2021Rc</strain>
        <tissue evidence="2">Muscle</tissue>
    </source>
</reference>
<feature type="compositionally biased region" description="Basic and acidic residues" evidence="1">
    <location>
        <begin position="183"/>
        <end position="192"/>
    </location>
</feature>
<dbReference type="AlphaFoldDB" id="A0ABD0YU72"/>
<keyword evidence="3" id="KW-1185">Reference proteome</keyword>
<proteinExistence type="predicted"/>
<feature type="region of interest" description="Disordered" evidence="1">
    <location>
        <begin position="144"/>
        <end position="192"/>
    </location>
</feature>
<evidence type="ECO:0000313" key="2">
    <source>
        <dbReference type="EMBL" id="KAL1138769.1"/>
    </source>
</evidence>
<evidence type="ECO:0000313" key="3">
    <source>
        <dbReference type="Proteomes" id="UP001558652"/>
    </source>
</evidence>
<feature type="compositionally biased region" description="Acidic residues" evidence="1">
    <location>
        <begin position="155"/>
        <end position="166"/>
    </location>
</feature>
<gene>
    <name evidence="2" type="ORF">AAG570_008831</name>
</gene>
<organism evidence="2 3">
    <name type="scientific">Ranatra chinensis</name>
    <dbReference type="NCBI Taxonomy" id="642074"/>
    <lineage>
        <taxon>Eukaryota</taxon>
        <taxon>Metazoa</taxon>
        <taxon>Ecdysozoa</taxon>
        <taxon>Arthropoda</taxon>
        <taxon>Hexapoda</taxon>
        <taxon>Insecta</taxon>
        <taxon>Pterygota</taxon>
        <taxon>Neoptera</taxon>
        <taxon>Paraneoptera</taxon>
        <taxon>Hemiptera</taxon>
        <taxon>Heteroptera</taxon>
        <taxon>Panheteroptera</taxon>
        <taxon>Nepomorpha</taxon>
        <taxon>Nepidae</taxon>
        <taxon>Ranatrinae</taxon>
        <taxon>Ranatra</taxon>
    </lineage>
</organism>
<dbReference type="EMBL" id="JBFDAA010000003">
    <property type="protein sequence ID" value="KAL1138769.1"/>
    <property type="molecule type" value="Genomic_DNA"/>
</dbReference>